<dbReference type="Pfam" id="PF03717">
    <property type="entry name" value="PBP_dimer"/>
    <property type="match status" value="1"/>
</dbReference>
<name>A0A554J9W7_9BACT</name>
<accession>A0A554J9W7</accession>
<protein>
    <submittedName>
        <fullName evidence="3">Stage V sporulation protein D (Sporulation-specific penicillin-binding protein)</fullName>
    </submittedName>
</protein>
<evidence type="ECO:0000259" key="2">
    <source>
        <dbReference type="Pfam" id="PF03717"/>
    </source>
</evidence>
<dbReference type="EMBL" id="VMFF01000065">
    <property type="protein sequence ID" value="TSC65158.1"/>
    <property type="molecule type" value="Genomic_DNA"/>
</dbReference>
<evidence type="ECO:0000313" key="3">
    <source>
        <dbReference type="EMBL" id="TSC65158.1"/>
    </source>
</evidence>
<keyword evidence="1" id="KW-1133">Transmembrane helix</keyword>
<gene>
    <name evidence="3" type="ORF">G01um101477_608</name>
</gene>
<dbReference type="PANTHER" id="PTHR30627">
    <property type="entry name" value="PEPTIDOGLYCAN D,D-TRANSPEPTIDASE"/>
    <property type="match status" value="1"/>
</dbReference>
<dbReference type="InterPro" id="IPR036138">
    <property type="entry name" value="PBP_dimer_sf"/>
</dbReference>
<dbReference type="AlphaFoldDB" id="A0A554J9W7"/>
<sequence>MNKDQQKDFFRRIIVLKSVLTLFAALMLLRLFIISVGQHSYYMAQAESQHGYYQKLIPTRGEIFIQDKYSDKPYPIATNSKKDLVYIVPQNITTPLETAETLAKITSLDQTELLLKLSDQKRKYVVIKKNLSEEESKSIAEAKLSGVFLDQENTRYYPEGQFLSQVLGFLDRKST</sequence>
<dbReference type="InterPro" id="IPR050515">
    <property type="entry name" value="Beta-lactam/transpept"/>
</dbReference>
<dbReference type="Gene3D" id="3.90.1310.10">
    <property type="entry name" value="Penicillin-binding protein 2a (Domain 2)"/>
    <property type="match status" value="1"/>
</dbReference>
<feature type="transmembrane region" description="Helical" evidence="1">
    <location>
        <begin position="12"/>
        <end position="33"/>
    </location>
</feature>
<keyword evidence="1" id="KW-0472">Membrane</keyword>
<organism evidence="3 4">
    <name type="scientific">Candidatus Doudnabacteria bacterium Gr01-1014_77</name>
    <dbReference type="NCBI Taxonomy" id="2017133"/>
    <lineage>
        <taxon>Bacteria</taxon>
        <taxon>Candidatus Doudnaibacteriota</taxon>
    </lineage>
</organism>
<comment type="caution">
    <text evidence="3">The sequence shown here is derived from an EMBL/GenBank/DDBJ whole genome shotgun (WGS) entry which is preliminary data.</text>
</comment>
<dbReference type="InterPro" id="IPR005311">
    <property type="entry name" value="PBP_dimer"/>
</dbReference>
<keyword evidence="1" id="KW-0812">Transmembrane</keyword>
<evidence type="ECO:0000313" key="4">
    <source>
        <dbReference type="Proteomes" id="UP000319613"/>
    </source>
</evidence>
<feature type="domain" description="Penicillin-binding protein dimerisation" evidence="2">
    <location>
        <begin position="58"/>
        <end position="170"/>
    </location>
</feature>
<dbReference type="SUPFAM" id="SSF56519">
    <property type="entry name" value="Penicillin binding protein dimerisation domain"/>
    <property type="match status" value="1"/>
</dbReference>
<dbReference type="GO" id="GO:0071555">
    <property type="term" value="P:cell wall organization"/>
    <property type="evidence" value="ECO:0007669"/>
    <property type="project" value="TreeGrafter"/>
</dbReference>
<dbReference type="GO" id="GO:0008658">
    <property type="term" value="F:penicillin binding"/>
    <property type="evidence" value="ECO:0007669"/>
    <property type="project" value="InterPro"/>
</dbReference>
<feature type="non-terminal residue" evidence="3">
    <location>
        <position position="175"/>
    </location>
</feature>
<proteinExistence type="predicted"/>
<reference evidence="3 4" key="1">
    <citation type="submission" date="2017-07" db="EMBL/GenBank/DDBJ databases">
        <title>Mechanisms for carbon and nitrogen cycling indicate functional differentiation within the Candidate Phyla Radiation.</title>
        <authorList>
            <person name="Danczak R.E."/>
            <person name="Johnston M.D."/>
            <person name="Kenah C."/>
            <person name="Slattery M."/>
            <person name="Wrighton K.C."/>
            <person name="Wilkins M.J."/>
        </authorList>
    </citation>
    <scope>NUCLEOTIDE SEQUENCE [LARGE SCALE GENOMIC DNA]</scope>
    <source>
        <strain evidence="3">Gr01-1014_77</strain>
    </source>
</reference>
<dbReference type="Proteomes" id="UP000319613">
    <property type="component" value="Unassembled WGS sequence"/>
</dbReference>
<evidence type="ECO:0000256" key="1">
    <source>
        <dbReference type="SAM" id="Phobius"/>
    </source>
</evidence>
<dbReference type="GO" id="GO:0005886">
    <property type="term" value="C:plasma membrane"/>
    <property type="evidence" value="ECO:0007669"/>
    <property type="project" value="TreeGrafter"/>
</dbReference>